<dbReference type="Gene3D" id="3.30.70.270">
    <property type="match status" value="2"/>
</dbReference>
<dbReference type="SUPFAM" id="SSF56672">
    <property type="entry name" value="DNA/RNA polymerases"/>
    <property type="match status" value="1"/>
</dbReference>
<keyword evidence="5" id="KW-1185">Reference proteome</keyword>
<evidence type="ECO:0000256" key="1">
    <source>
        <dbReference type="ARBA" id="ARBA00023268"/>
    </source>
</evidence>
<accession>A0A250X0M3</accession>
<gene>
    <name evidence="4" type="ORF">CEUSTIGMA_g3934.t1</name>
</gene>
<proteinExistence type="predicted"/>
<comment type="caution">
    <text evidence="4">The sequence shown here is derived from an EMBL/GenBank/DDBJ whole genome shotgun (WGS) entry which is preliminary data.</text>
</comment>
<evidence type="ECO:0000313" key="5">
    <source>
        <dbReference type="Proteomes" id="UP000232323"/>
    </source>
</evidence>
<organism evidence="4 5">
    <name type="scientific">Chlamydomonas eustigma</name>
    <dbReference type="NCBI Taxonomy" id="1157962"/>
    <lineage>
        <taxon>Eukaryota</taxon>
        <taxon>Viridiplantae</taxon>
        <taxon>Chlorophyta</taxon>
        <taxon>core chlorophytes</taxon>
        <taxon>Chlorophyceae</taxon>
        <taxon>CS clade</taxon>
        <taxon>Chlamydomonadales</taxon>
        <taxon>Chlamydomonadaceae</taxon>
        <taxon>Chlamydomonas</taxon>
    </lineage>
</organism>
<reference evidence="4 5" key="1">
    <citation type="submission" date="2017-08" db="EMBL/GenBank/DDBJ databases">
        <title>Acidophilic green algal genome provides insights into adaptation to an acidic environment.</title>
        <authorList>
            <person name="Hirooka S."/>
            <person name="Hirose Y."/>
            <person name="Kanesaki Y."/>
            <person name="Higuchi S."/>
            <person name="Fujiwara T."/>
            <person name="Onuma R."/>
            <person name="Era A."/>
            <person name="Ohbayashi R."/>
            <person name="Uzuka A."/>
            <person name="Nozaki H."/>
            <person name="Yoshikawa H."/>
            <person name="Miyagishima S.Y."/>
        </authorList>
    </citation>
    <scope>NUCLEOTIDE SEQUENCE [LARGE SCALE GENOMIC DNA]</scope>
    <source>
        <strain evidence="4 5">NIES-2499</strain>
    </source>
</reference>
<dbReference type="GO" id="GO:0003824">
    <property type="term" value="F:catalytic activity"/>
    <property type="evidence" value="ECO:0007669"/>
    <property type="project" value="UniProtKB-KW"/>
</dbReference>
<dbReference type="PANTHER" id="PTHR37984">
    <property type="entry name" value="PROTEIN CBG26694"/>
    <property type="match status" value="1"/>
</dbReference>
<sequence length="309" mass="35276">MLHDMNRVPEALKEDLLAVLEKHGSAIFANDLPPGLLPNVLPCRAILLLEHSVRPIFRQRHRLLPLENEVIEKEVKSLLDKGLIQPPIFGDPILFLSKPDDDIAILSKTPEEHVKHVEMTLKLLHDAKLLVKLRKCHFFQPEIKFLGHILSARGVQADPQKLKAVKEWQNPKHRKELLQFLGLCNYFRKHVPQFSRIAAPLYHLTKNTVPWSFDSVYQNAFSQLKQALSNPPVLAYPNPDLPYELITDASLTRCGAVLTQNGNPIAYFSSKFCPSEQNYTTIEQEMLGVVKASKEWRCYLLTETNLLLS</sequence>
<dbReference type="AlphaFoldDB" id="A0A250X0M3"/>
<feature type="domain" description="Reverse transcriptase" evidence="2">
    <location>
        <begin position="101"/>
        <end position="150"/>
    </location>
</feature>
<keyword evidence="1" id="KW-0511">Multifunctional enzyme</keyword>
<evidence type="ECO:0000259" key="2">
    <source>
        <dbReference type="Pfam" id="PF00078"/>
    </source>
</evidence>
<dbReference type="EMBL" id="BEGY01000018">
    <property type="protein sequence ID" value="GAX76489.1"/>
    <property type="molecule type" value="Genomic_DNA"/>
</dbReference>
<dbReference type="Proteomes" id="UP000232323">
    <property type="component" value="Unassembled WGS sequence"/>
</dbReference>
<dbReference type="InterPro" id="IPR050951">
    <property type="entry name" value="Retrovirus_Pol_polyprotein"/>
</dbReference>
<dbReference type="InterPro" id="IPR043128">
    <property type="entry name" value="Rev_trsase/Diguanyl_cyclase"/>
</dbReference>
<evidence type="ECO:0000313" key="4">
    <source>
        <dbReference type="EMBL" id="GAX76489.1"/>
    </source>
</evidence>
<dbReference type="InterPro" id="IPR043502">
    <property type="entry name" value="DNA/RNA_pol_sf"/>
</dbReference>
<feature type="domain" description="Reverse transcriptase/retrotransposon-derived protein RNase H-like" evidence="3">
    <location>
        <begin position="215"/>
        <end position="302"/>
    </location>
</feature>
<dbReference type="STRING" id="1157962.A0A250X0M3"/>
<protein>
    <recommendedName>
        <fullName evidence="6">Reverse transcriptase/retrotransposon-derived protein RNase H-like domain-containing protein</fullName>
    </recommendedName>
</protein>
<dbReference type="OrthoDB" id="415724at2759"/>
<dbReference type="Pfam" id="PF00078">
    <property type="entry name" value="RVT_1"/>
    <property type="match status" value="1"/>
</dbReference>
<name>A0A250X0M3_9CHLO</name>
<dbReference type="FunFam" id="3.30.70.270:FF:000026">
    <property type="entry name" value="Transposon Ty3-G Gag-Pol polyprotein"/>
    <property type="match status" value="1"/>
</dbReference>
<dbReference type="Pfam" id="PF17919">
    <property type="entry name" value="RT_RNaseH_2"/>
    <property type="match status" value="1"/>
</dbReference>
<dbReference type="PANTHER" id="PTHR37984:SF5">
    <property type="entry name" value="PROTEIN NYNRIN-LIKE"/>
    <property type="match status" value="1"/>
</dbReference>
<dbReference type="InterPro" id="IPR041577">
    <property type="entry name" value="RT_RNaseH_2"/>
</dbReference>
<evidence type="ECO:0000259" key="3">
    <source>
        <dbReference type="Pfam" id="PF17919"/>
    </source>
</evidence>
<dbReference type="InterPro" id="IPR000477">
    <property type="entry name" value="RT_dom"/>
</dbReference>
<evidence type="ECO:0008006" key="6">
    <source>
        <dbReference type="Google" id="ProtNLM"/>
    </source>
</evidence>